<accession>A0A7D4SXC0</accession>
<keyword evidence="13" id="KW-1185">Reference proteome</keyword>
<name>A0A7D4SXC0_9GAMM</name>
<dbReference type="Pfam" id="PF07219">
    <property type="entry name" value="HemY_N"/>
    <property type="match status" value="1"/>
</dbReference>
<sequence>MKLVVTWILALLLASALATLMLYDNGIVSMAWGEWIIETSLSFFVAAVVVFFISAYVLIRLLFILWNLPKFWRNHRQIRRISKAQDAMTEGMIALEYGEWHKAEKALIRSARQSETGLVNYLSAAKMAQNQGADKRRDRYLQQARDAYPEEYMLIGLVEARLLLEKAPWEALALLQALHEQEPKHQTVLQEYAQVLIQLHQWGELESLMPEIKRSKAYVREELWSLQRKLWAGKLSVTNDIDELDALWHQLSSKEQLEPEILSEYIEQRIGFSEEVGLEKLIEKALSKQWDNRLVYQYGRISLGPAFDRLKKAEKWLKSQPDNAILLLTLGRLACCSQMWAMGKSYLKQSLKIEPQIETFHALARCYEAEGQESQAALVYKEAIEQLQEKNQVLTYKEDTEKRD</sequence>
<keyword evidence="8 10" id="KW-0472">Membrane</keyword>
<evidence type="ECO:0000256" key="4">
    <source>
        <dbReference type="ARBA" id="ARBA00022475"/>
    </source>
</evidence>
<proteinExistence type="predicted"/>
<feature type="transmembrane region" description="Helical" evidence="10">
    <location>
        <begin position="42"/>
        <end position="66"/>
    </location>
</feature>
<evidence type="ECO:0000256" key="2">
    <source>
        <dbReference type="ARBA" id="ARBA00004429"/>
    </source>
</evidence>
<evidence type="ECO:0000256" key="9">
    <source>
        <dbReference type="ARBA" id="ARBA00023244"/>
    </source>
</evidence>
<evidence type="ECO:0000256" key="1">
    <source>
        <dbReference type="ARBA" id="ARBA00002962"/>
    </source>
</evidence>
<dbReference type="AlphaFoldDB" id="A0A7D4SXC0"/>
<evidence type="ECO:0000256" key="7">
    <source>
        <dbReference type="ARBA" id="ARBA00022989"/>
    </source>
</evidence>
<organism evidence="12 13">
    <name type="scientific">Thiomicrorhabdus xiamenensis</name>
    <dbReference type="NCBI Taxonomy" id="2739063"/>
    <lineage>
        <taxon>Bacteria</taxon>
        <taxon>Pseudomonadati</taxon>
        <taxon>Pseudomonadota</taxon>
        <taxon>Gammaproteobacteria</taxon>
        <taxon>Thiotrichales</taxon>
        <taxon>Piscirickettsiaceae</taxon>
        <taxon>Thiomicrorhabdus</taxon>
    </lineage>
</organism>
<comment type="pathway">
    <text evidence="3">Porphyrin-containing compound metabolism; protoheme biosynthesis.</text>
</comment>
<dbReference type="Proteomes" id="UP000504724">
    <property type="component" value="Chromosome"/>
</dbReference>
<evidence type="ECO:0000256" key="6">
    <source>
        <dbReference type="ARBA" id="ARBA00022692"/>
    </source>
</evidence>
<evidence type="ECO:0000256" key="10">
    <source>
        <dbReference type="SAM" id="Phobius"/>
    </source>
</evidence>
<dbReference type="InterPro" id="IPR005254">
    <property type="entry name" value="Heme_biosyn_assoc_TPR_pro"/>
</dbReference>
<dbReference type="InterPro" id="IPR011990">
    <property type="entry name" value="TPR-like_helical_dom_sf"/>
</dbReference>
<dbReference type="RefSeq" id="WP_173283775.1">
    <property type="nucleotide sequence ID" value="NZ_CP054020.1"/>
</dbReference>
<feature type="domain" description="HemY N-terminal" evidence="11">
    <location>
        <begin position="26"/>
        <end position="132"/>
    </location>
</feature>
<dbReference type="Gene3D" id="1.25.40.10">
    <property type="entry name" value="Tetratricopeptide repeat domain"/>
    <property type="match status" value="2"/>
</dbReference>
<reference evidence="12 13" key="1">
    <citation type="submission" date="2020-05" db="EMBL/GenBank/DDBJ databases">
        <title>Thiomicrorhabdus sediminis sp.nov. and Thiomicrorhabdus xiamenensis sp.nov., novel sulfur-oxidizing bacteria isolated from coastal sediment.</title>
        <authorList>
            <person name="Liu X."/>
        </authorList>
    </citation>
    <scope>NUCLEOTIDE SEQUENCE [LARGE SCALE GENOMIC DNA]</scope>
    <source>
        <strain evidence="12 13">G2</strain>
    </source>
</reference>
<evidence type="ECO:0000256" key="3">
    <source>
        <dbReference type="ARBA" id="ARBA00004744"/>
    </source>
</evidence>
<dbReference type="InterPro" id="IPR010817">
    <property type="entry name" value="HemY_N"/>
</dbReference>
<comment type="function">
    <text evidence="1">Involved in a late step of protoheme IX synthesis.</text>
</comment>
<comment type="subcellular location">
    <subcellularLocation>
        <location evidence="2">Cell inner membrane</location>
        <topology evidence="2">Multi-pass membrane protein</topology>
    </subcellularLocation>
</comment>
<dbReference type="KEGG" id="txa:HQN79_00645"/>
<dbReference type="UniPathway" id="UPA00252"/>
<evidence type="ECO:0000256" key="8">
    <source>
        <dbReference type="ARBA" id="ARBA00023136"/>
    </source>
</evidence>
<dbReference type="GO" id="GO:0006779">
    <property type="term" value="P:porphyrin-containing compound biosynthetic process"/>
    <property type="evidence" value="ECO:0007669"/>
    <property type="project" value="UniProtKB-KW"/>
</dbReference>
<keyword evidence="4" id="KW-1003">Cell membrane</keyword>
<evidence type="ECO:0000259" key="11">
    <source>
        <dbReference type="Pfam" id="PF07219"/>
    </source>
</evidence>
<keyword evidence="9" id="KW-0627">Porphyrin biosynthesis</keyword>
<dbReference type="GO" id="GO:0005886">
    <property type="term" value="C:plasma membrane"/>
    <property type="evidence" value="ECO:0007669"/>
    <property type="project" value="UniProtKB-SubCell"/>
</dbReference>
<dbReference type="NCBIfam" id="TIGR00540">
    <property type="entry name" value="TPR_hemY_coli"/>
    <property type="match status" value="1"/>
</dbReference>
<dbReference type="SUPFAM" id="SSF48452">
    <property type="entry name" value="TPR-like"/>
    <property type="match status" value="1"/>
</dbReference>
<keyword evidence="7 10" id="KW-1133">Transmembrane helix</keyword>
<keyword evidence="6 10" id="KW-0812">Transmembrane</keyword>
<evidence type="ECO:0000313" key="13">
    <source>
        <dbReference type="Proteomes" id="UP000504724"/>
    </source>
</evidence>
<evidence type="ECO:0000256" key="5">
    <source>
        <dbReference type="ARBA" id="ARBA00022519"/>
    </source>
</evidence>
<dbReference type="EMBL" id="CP054020">
    <property type="protein sequence ID" value="QKI88184.1"/>
    <property type="molecule type" value="Genomic_DNA"/>
</dbReference>
<protein>
    <submittedName>
        <fullName evidence="12">Heme biosynthesis protein HemY</fullName>
    </submittedName>
</protein>
<gene>
    <name evidence="12" type="ORF">HQN79_00645</name>
</gene>
<dbReference type="GO" id="GO:0042168">
    <property type="term" value="P:heme metabolic process"/>
    <property type="evidence" value="ECO:0007669"/>
    <property type="project" value="InterPro"/>
</dbReference>
<keyword evidence="5" id="KW-0997">Cell inner membrane</keyword>
<evidence type="ECO:0000313" key="12">
    <source>
        <dbReference type="EMBL" id="QKI88184.1"/>
    </source>
</evidence>